<keyword evidence="9 18" id="KW-0630">Potassium</keyword>
<feature type="binding site" evidence="18">
    <location>
        <position position="123"/>
    </location>
    <ligand>
        <name>K(+)</name>
        <dbReference type="ChEBI" id="CHEBI:29103"/>
    </ligand>
</feature>
<keyword evidence="8 17" id="KW-0521">NADP</keyword>
<dbReference type="SUPFAM" id="SSF53613">
    <property type="entry name" value="Ribokinase-like"/>
    <property type="match status" value="1"/>
</dbReference>
<comment type="cofactor">
    <cofactor evidence="18 19">
        <name>K(+)</name>
        <dbReference type="ChEBI" id="CHEBI:29103"/>
    </cofactor>
    <text evidence="18 19">Binds 1 potassium ion per subunit.</text>
</comment>
<evidence type="ECO:0000256" key="8">
    <source>
        <dbReference type="ARBA" id="ARBA00022857"/>
    </source>
</evidence>
<dbReference type="InterPro" id="IPR036652">
    <property type="entry name" value="YjeF_N_dom_sf"/>
</dbReference>
<feature type="binding site" evidence="18">
    <location>
        <begin position="57"/>
        <end position="61"/>
    </location>
    <ligand>
        <name>(6S)-NADPHX</name>
        <dbReference type="ChEBI" id="CHEBI:64076"/>
    </ligand>
</feature>
<feature type="binding site" evidence="17">
    <location>
        <position position="381"/>
    </location>
    <ligand>
        <name>(6S)-NADPHX</name>
        <dbReference type="ChEBI" id="CHEBI:64076"/>
    </ligand>
</feature>
<comment type="similarity">
    <text evidence="18">Belongs to the NnrE/AIBP family.</text>
</comment>
<comment type="function">
    <text evidence="18">Catalyzes the epimerization of the S- and R-forms of NAD(P)HX, a damaged form of NAD(P)H that is a result of enzymatic or heat-dependent hydration. This is a prerequisite for the S-specific NAD(P)H-hydrate dehydratase to allow the repair of both epimers of NAD(P)HX.</text>
</comment>
<dbReference type="InterPro" id="IPR000631">
    <property type="entry name" value="CARKD"/>
</dbReference>
<dbReference type="PIRSF" id="PIRSF017184">
    <property type="entry name" value="Nnr"/>
    <property type="match status" value="1"/>
</dbReference>
<comment type="cofactor">
    <cofactor evidence="17">
        <name>Mg(2+)</name>
        <dbReference type="ChEBI" id="CHEBI:18420"/>
    </cofactor>
</comment>
<gene>
    <name evidence="22" type="primary">nnr</name>
    <name evidence="17" type="synonym">nnrD</name>
    <name evidence="18" type="synonym">nnrE</name>
    <name evidence="22" type="ORF">GCM10007416_22290</name>
</gene>
<feature type="binding site" evidence="17">
    <location>
        <position position="447"/>
    </location>
    <ligand>
        <name>AMP</name>
        <dbReference type="ChEBI" id="CHEBI:456215"/>
    </ligand>
</feature>
<dbReference type="InterPro" id="IPR004443">
    <property type="entry name" value="YjeF_N_dom"/>
</dbReference>
<dbReference type="Gene3D" id="3.40.50.10260">
    <property type="entry name" value="YjeF N-terminal domain"/>
    <property type="match status" value="1"/>
</dbReference>
<comment type="caution">
    <text evidence="22">The sequence shown here is derived from an EMBL/GenBank/DDBJ whole genome shotgun (WGS) entry which is preliminary data.</text>
</comment>
<feature type="binding site" evidence="18">
    <location>
        <position position="58"/>
    </location>
    <ligand>
        <name>K(+)</name>
        <dbReference type="ChEBI" id="CHEBI:29103"/>
    </ligand>
</feature>
<keyword evidence="6 17" id="KW-0547">Nucleotide-binding</keyword>
<evidence type="ECO:0000256" key="3">
    <source>
        <dbReference type="ARBA" id="ARBA00006001"/>
    </source>
</evidence>
<sequence length="507" mass="53971">MYLCTAQEMRDLDRRTIDRMGLPGMVLMENAGREAARALLERFPEAKKVAILAGSGNNGGDGFVIARHLAAAGWDVTVCLVGQVEKMSPETRTFYGVCRQMGIPVEGWNGSEEMIGKVDVVVDALLGTGVRGELREPVRSSIRRVNRTCRGFVLAVDIPSGVDTDTGAVLGEAIRADLTVTFAAAKWCHYLRPAAEYRGELKVVDIGIPPAVVAQNPPRARLNQPSLWENHLSPRSPWSHKGTHGHLLVLGGSRGMLGAVALSGMASLRSGVGMTTLGVPRGQEGPLAAKVTEPLIWGWPDGREGFFSGKFPTDWQERASRFSALAIGPGLGRFTGEKPWLEQLLREVSVPVVLDADALNILSGDLSILEQRQGPTVLTPHPGEMARLLGISVDEVESSRHRVAVDLSGRFGVTTVLKGTFTVIAFPDGGQVIHPESSPALAKAGSGDVLTGILGGLLARGIPVKSAVPLGVYLHNSAGRLAVTDSAHSVLASDVIRHLGSAIHQIR</sequence>
<comment type="catalytic activity">
    <reaction evidence="2 18 19">
        <text>(6R)-NADPHX = (6S)-NADPHX</text>
        <dbReference type="Rhea" id="RHEA:32227"/>
        <dbReference type="ChEBI" id="CHEBI:64076"/>
        <dbReference type="ChEBI" id="CHEBI:64077"/>
        <dbReference type="EC" id="5.1.99.6"/>
    </reaction>
</comment>
<comment type="similarity">
    <text evidence="3 19">In the N-terminal section; belongs to the NnrE/AIBP family.</text>
</comment>
<keyword evidence="11 18" id="KW-0413">Isomerase</keyword>
<dbReference type="PROSITE" id="PS51383">
    <property type="entry name" value="YJEF_C_3"/>
    <property type="match status" value="1"/>
</dbReference>
<feature type="binding site" evidence="18">
    <location>
        <position position="160"/>
    </location>
    <ligand>
        <name>K(+)</name>
        <dbReference type="ChEBI" id="CHEBI:29103"/>
    </ligand>
</feature>
<evidence type="ECO:0000256" key="9">
    <source>
        <dbReference type="ARBA" id="ARBA00022958"/>
    </source>
</evidence>
<evidence type="ECO:0000256" key="2">
    <source>
        <dbReference type="ARBA" id="ARBA00000909"/>
    </source>
</evidence>
<dbReference type="InterPro" id="IPR017953">
    <property type="entry name" value="Carbohydrate_kinase_pred_CS"/>
</dbReference>
<evidence type="ECO:0000256" key="16">
    <source>
        <dbReference type="ARBA" id="ARBA00049209"/>
    </source>
</evidence>
<dbReference type="Pfam" id="PF03853">
    <property type="entry name" value="YjeF_N"/>
    <property type="match status" value="1"/>
</dbReference>
<keyword evidence="13" id="KW-0511">Multifunctional enzyme</keyword>
<evidence type="ECO:0000256" key="4">
    <source>
        <dbReference type="ARBA" id="ARBA00009524"/>
    </source>
</evidence>
<name>A0ABQ1GRQ7_9BACL</name>
<evidence type="ECO:0000256" key="13">
    <source>
        <dbReference type="ARBA" id="ARBA00023268"/>
    </source>
</evidence>
<feature type="binding site" evidence="18">
    <location>
        <position position="157"/>
    </location>
    <ligand>
        <name>(6S)-NADPHX</name>
        <dbReference type="ChEBI" id="CHEBI:64076"/>
    </ligand>
</feature>
<dbReference type="Gene3D" id="3.40.1190.20">
    <property type="match status" value="1"/>
</dbReference>
<evidence type="ECO:0000256" key="15">
    <source>
        <dbReference type="ARBA" id="ARBA00048238"/>
    </source>
</evidence>
<evidence type="ECO:0000256" key="6">
    <source>
        <dbReference type="ARBA" id="ARBA00022741"/>
    </source>
</evidence>
<dbReference type="NCBIfam" id="TIGR00197">
    <property type="entry name" value="yjeF_nterm"/>
    <property type="match status" value="1"/>
</dbReference>
<comment type="function">
    <text evidence="14 19">Bifunctional enzyme that catalyzes the epimerization of the S- and R-forms of NAD(P)HX and the dehydration of the S-form of NAD(P)HX at the expense of ADP, which is converted to AMP. This allows the repair of both epimers of NAD(P)HX, a damaged form of NAD(P)H that is a result of enzymatic or heat-dependent hydration.</text>
</comment>
<evidence type="ECO:0000256" key="18">
    <source>
        <dbReference type="HAMAP-Rule" id="MF_01966"/>
    </source>
</evidence>
<feature type="binding site" evidence="17">
    <location>
        <begin position="418"/>
        <end position="422"/>
    </location>
    <ligand>
        <name>AMP</name>
        <dbReference type="ChEBI" id="CHEBI:456215"/>
    </ligand>
</feature>
<evidence type="ECO:0000259" key="20">
    <source>
        <dbReference type="PROSITE" id="PS51383"/>
    </source>
</evidence>
<dbReference type="HAMAP" id="MF_01966">
    <property type="entry name" value="NADHX_epimerase"/>
    <property type="match status" value="1"/>
</dbReference>
<dbReference type="PANTHER" id="PTHR12592:SF0">
    <property type="entry name" value="ATP-DEPENDENT (S)-NAD(P)H-HYDRATE DEHYDRATASE"/>
    <property type="match status" value="1"/>
</dbReference>
<comment type="catalytic activity">
    <reaction evidence="15 17 19">
        <text>(6S)-NADHX + ADP = AMP + phosphate + NADH + H(+)</text>
        <dbReference type="Rhea" id="RHEA:32223"/>
        <dbReference type="ChEBI" id="CHEBI:15378"/>
        <dbReference type="ChEBI" id="CHEBI:43474"/>
        <dbReference type="ChEBI" id="CHEBI:57945"/>
        <dbReference type="ChEBI" id="CHEBI:64074"/>
        <dbReference type="ChEBI" id="CHEBI:456215"/>
        <dbReference type="ChEBI" id="CHEBI:456216"/>
        <dbReference type="EC" id="4.2.1.136"/>
    </reaction>
</comment>
<comment type="similarity">
    <text evidence="4 19">In the C-terminal section; belongs to the NnrD/CARKD family.</text>
</comment>
<dbReference type="SUPFAM" id="SSF64153">
    <property type="entry name" value="YjeF N-terminal domain-like"/>
    <property type="match status" value="1"/>
</dbReference>
<dbReference type="EC" id="5.1.99.6" evidence="19"/>
<dbReference type="RefSeq" id="WP_188432608.1">
    <property type="nucleotide sequence ID" value="NZ_BMEX01000007.1"/>
</dbReference>
<evidence type="ECO:0000256" key="14">
    <source>
        <dbReference type="ARBA" id="ARBA00025153"/>
    </source>
</evidence>
<comment type="catalytic activity">
    <reaction evidence="1 18 19">
        <text>(6R)-NADHX = (6S)-NADHX</text>
        <dbReference type="Rhea" id="RHEA:32215"/>
        <dbReference type="ChEBI" id="CHEBI:64074"/>
        <dbReference type="ChEBI" id="CHEBI:64075"/>
        <dbReference type="EC" id="5.1.99.6"/>
    </reaction>
</comment>
<keyword evidence="7 17" id="KW-0067">ATP-binding</keyword>
<feature type="binding site" evidence="18">
    <location>
        <begin position="127"/>
        <end position="133"/>
    </location>
    <ligand>
        <name>(6S)-NADPHX</name>
        <dbReference type="ChEBI" id="CHEBI:64076"/>
    </ligand>
</feature>
<organism evidence="22 23">
    <name type="scientific">Kroppenstedtia guangzhouensis</name>
    <dbReference type="NCBI Taxonomy" id="1274356"/>
    <lineage>
        <taxon>Bacteria</taxon>
        <taxon>Bacillati</taxon>
        <taxon>Bacillota</taxon>
        <taxon>Bacilli</taxon>
        <taxon>Bacillales</taxon>
        <taxon>Thermoactinomycetaceae</taxon>
        <taxon>Kroppenstedtia</taxon>
    </lineage>
</organism>
<dbReference type="InterPro" id="IPR030677">
    <property type="entry name" value="Nnr"/>
</dbReference>
<evidence type="ECO:0000256" key="11">
    <source>
        <dbReference type="ARBA" id="ARBA00023235"/>
    </source>
</evidence>
<evidence type="ECO:0000256" key="17">
    <source>
        <dbReference type="HAMAP-Rule" id="MF_01965"/>
    </source>
</evidence>
<comment type="catalytic activity">
    <reaction evidence="16 17 19">
        <text>(6S)-NADPHX + ADP = AMP + phosphate + NADPH + H(+)</text>
        <dbReference type="Rhea" id="RHEA:32235"/>
        <dbReference type="ChEBI" id="CHEBI:15378"/>
        <dbReference type="ChEBI" id="CHEBI:43474"/>
        <dbReference type="ChEBI" id="CHEBI:57783"/>
        <dbReference type="ChEBI" id="CHEBI:64076"/>
        <dbReference type="ChEBI" id="CHEBI:456215"/>
        <dbReference type="ChEBI" id="CHEBI:456216"/>
        <dbReference type="EC" id="4.2.1.136"/>
    </reaction>
</comment>
<feature type="binding site" evidence="17">
    <location>
        <position position="448"/>
    </location>
    <ligand>
        <name>(6S)-NADPHX</name>
        <dbReference type="ChEBI" id="CHEBI:64076"/>
    </ligand>
</feature>
<dbReference type="PROSITE" id="PS01050">
    <property type="entry name" value="YJEF_C_2"/>
    <property type="match status" value="1"/>
</dbReference>
<keyword evidence="12 17" id="KW-0456">Lyase</keyword>
<accession>A0ABQ1GRQ7</accession>
<dbReference type="HAMAP" id="MF_01965">
    <property type="entry name" value="NADHX_dehydratase"/>
    <property type="match status" value="1"/>
</dbReference>
<reference evidence="23" key="1">
    <citation type="journal article" date="2019" name="Int. J. Syst. Evol. Microbiol.">
        <title>The Global Catalogue of Microorganisms (GCM) 10K type strain sequencing project: providing services to taxonomists for standard genome sequencing and annotation.</title>
        <authorList>
            <consortium name="The Broad Institute Genomics Platform"/>
            <consortium name="The Broad Institute Genome Sequencing Center for Infectious Disease"/>
            <person name="Wu L."/>
            <person name="Ma J."/>
        </authorList>
    </citation>
    <scope>NUCLEOTIDE SEQUENCE [LARGE SCALE GENOMIC DNA]</scope>
    <source>
        <strain evidence="23">CGMCC 1.12404</strain>
    </source>
</reference>
<dbReference type="InterPro" id="IPR029056">
    <property type="entry name" value="Ribokinase-like"/>
</dbReference>
<evidence type="ECO:0000256" key="7">
    <source>
        <dbReference type="ARBA" id="ARBA00022840"/>
    </source>
</evidence>
<dbReference type="EC" id="4.2.1.136" evidence="19"/>
<dbReference type="PANTHER" id="PTHR12592">
    <property type="entry name" value="ATP-DEPENDENT (S)-NAD(P)H-HYDRATE DEHYDRATASE FAMILY MEMBER"/>
    <property type="match status" value="1"/>
</dbReference>
<comment type="similarity">
    <text evidence="17">Belongs to the NnrD/CARKD family.</text>
</comment>
<comment type="caution">
    <text evidence="18">Lacks conserved residue(s) required for the propagation of feature annotation.</text>
</comment>
<evidence type="ECO:0000313" key="23">
    <source>
        <dbReference type="Proteomes" id="UP000617979"/>
    </source>
</evidence>
<dbReference type="EMBL" id="BMEX01000007">
    <property type="protein sequence ID" value="GGA48674.1"/>
    <property type="molecule type" value="Genomic_DNA"/>
</dbReference>
<evidence type="ECO:0000256" key="10">
    <source>
        <dbReference type="ARBA" id="ARBA00023027"/>
    </source>
</evidence>
<keyword evidence="5 18" id="KW-0479">Metal-binding</keyword>
<dbReference type="PROSITE" id="PS51385">
    <property type="entry name" value="YJEF_N"/>
    <property type="match status" value="1"/>
</dbReference>
<evidence type="ECO:0000256" key="1">
    <source>
        <dbReference type="ARBA" id="ARBA00000013"/>
    </source>
</evidence>
<feature type="domain" description="YjeF N-terminal" evidence="21">
    <location>
        <begin position="9"/>
        <end position="214"/>
    </location>
</feature>
<dbReference type="Pfam" id="PF01256">
    <property type="entry name" value="Carb_kinase"/>
    <property type="match status" value="1"/>
</dbReference>
<evidence type="ECO:0000256" key="12">
    <source>
        <dbReference type="ARBA" id="ARBA00023239"/>
    </source>
</evidence>
<dbReference type="NCBIfam" id="TIGR00196">
    <property type="entry name" value="yjeF_cterm"/>
    <property type="match status" value="1"/>
</dbReference>
<comment type="subunit">
    <text evidence="17">Homotetramer.</text>
</comment>
<evidence type="ECO:0000313" key="22">
    <source>
        <dbReference type="EMBL" id="GGA48674.1"/>
    </source>
</evidence>
<proteinExistence type="inferred from homology"/>
<evidence type="ECO:0000256" key="5">
    <source>
        <dbReference type="ARBA" id="ARBA00022723"/>
    </source>
</evidence>
<evidence type="ECO:0000259" key="21">
    <source>
        <dbReference type="PROSITE" id="PS51385"/>
    </source>
</evidence>
<keyword evidence="23" id="KW-1185">Reference proteome</keyword>
<comment type="function">
    <text evidence="17">Catalyzes the dehydration of the S-form of NAD(P)HX at the expense of ADP, which is converted to AMP. Together with NAD(P)HX epimerase, which catalyzes the epimerization of the S- and R-forms, the enzyme allows the repair of both epimers of NAD(P)HX, a damaged form of NAD(P)H that is a result of enzymatic or heat-dependent hydration.</text>
</comment>
<feature type="binding site" evidence="17">
    <location>
        <position position="330"/>
    </location>
    <ligand>
        <name>(6S)-NADPHX</name>
        <dbReference type="ChEBI" id="CHEBI:64076"/>
    </ligand>
</feature>
<feature type="domain" description="YjeF C-terminal" evidence="20">
    <location>
        <begin position="224"/>
        <end position="506"/>
    </location>
</feature>
<feature type="binding site" evidence="17">
    <location>
        <position position="259"/>
    </location>
    <ligand>
        <name>(6S)-NADPHX</name>
        <dbReference type="ChEBI" id="CHEBI:64076"/>
    </ligand>
</feature>
<dbReference type="CDD" id="cd01171">
    <property type="entry name" value="YXKO-related"/>
    <property type="match status" value="1"/>
</dbReference>
<dbReference type="Proteomes" id="UP000617979">
    <property type="component" value="Unassembled WGS sequence"/>
</dbReference>
<evidence type="ECO:0000256" key="19">
    <source>
        <dbReference type="PIRNR" id="PIRNR017184"/>
    </source>
</evidence>
<keyword evidence="10 17" id="KW-0520">NAD</keyword>
<protein>
    <recommendedName>
        <fullName evidence="19">Bifunctional NAD(P)H-hydrate repair enzyme</fullName>
    </recommendedName>
    <alternativeName>
        <fullName evidence="19">Nicotinamide nucleotide repair protein</fullName>
    </alternativeName>
    <domain>
        <recommendedName>
            <fullName evidence="19">ADP-dependent (S)-NAD(P)H-hydrate dehydratase</fullName>
            <ecNumber evidence="19">4.2.1.136</ecNumber>
        </recommendedName>
        <alternativeName>
            <fullName evidence="19">ADP-dependent NAD(P)HX dehydratase</fullName>
        </alternativeName>
    </domain>
    <domain>
        <recommendedName>
            <fullName evidence="19">NAD(P)H-hydrate epimerase</fullName>
            <ecNumber evidence="19">5.1.99.6</ecNumber>
        </recommendedName>
    </domain>
</protein>